<dbReference type="GO" id="GO:0008810">
    <property type="term" value="F:cellulase activity"/>
    <property type="evidence" value="ECO:0007669"/>
    <property type="project" value="InterPro"/>
</dbReference>
<dbReference type="PANTHER" id="PTHR22298">
    <property type="entry name" value="ENDO-1,4-BETA-GLUCANASE"/>
    <property type="match status" value="1"/>
</dbReference>
<dbReference type="Gene3D" id="1.50.10.10">
    <property type="match status" value="1"/>
</dbReference>
<dbReference type="OrthoDB" id="9808897at2"/>
<dbReference type="InterPro" id="IPR001701">
    <property type="entry name" value="Glyco_hydro_9"/>
</dbReference>
<sequence>MKKLITLQIQQRLLVIIGYSAFVFLLILPFKVLASPLPDVIRTGGPSKPHEAKIAVLVSQNVYAGKPFTVTNEKGDTVFSGTLKEANNPIPWNYAATADFSSLTTPGRYTLQSQKLRSEPWVIDENAGNDLIPILLGLFHANRDGYEPSFQHKPAHLHDATVKGGRYDNKKFDLTGGWMDAGDQRHFTDTAAYAAIMLQIAAKLDLTHADELNNEADVGIRWLLKTHPLPDLFIGQIGDWRDSERGFRDPAEDDQSALPGIGYRFAYPSGLSGMMGKVAAALALAAERNTGKERANLLAQAQQWYQQGKENHSDEQLPGHYYDNLTWHDDMSLAAVMLWRVTGNDQYQRDAYTYLDDDNDYHYTFSNPSIGLLSAADLCGTTGHEATTDIKVRELACGILRTAAQEVISTATMENAPWGTPGRMTWGQLGDNGGHGAIIALAKRVNLISDAAVAVRARDWLLGLNPWGNSFIVGYGVNPPTTPYHWASVFGESLPKGAVVGGPASITELTKVKVTVPKKGQFDSDRAIYCKKADYYVTSEPSLVYNANSILLIASLKSLK</sequence>
<dbReference type="Pfam" id="PF02927">
    <property type="entry name" value="CelD_N"/>
    <property type="match status" value="1"/>
</dbReference>
<proteinExistence type="inferred from homology"/>
<dbReference type="GO" id="GO:0000272">
    <property type="term" value="P:polysaccharide catabolic process"/>
    <property type="evidence" value="ECO:0007669"/>
    <property type="project" value="UniProtKB-KW"/>
</dbReference>
<evidence type="ECO:0000256" key="4">
    <source>
        <dbReference type="ARBA" id="ARBA00023295"/>
    </source>
</evidence>
<feature type="domain" description="Glycoside hydrolase family 9" evidence="6">
    <location>
        <begin position="137"/>
        <end position="550"/>
    </location>
</feature>
<reference evidence="9" key="1">
    <citation type="submission" date="2017-02" db="EMBL/GenBank/DDBJ databases">
        <authorList>
            <person name="Daims H."/>
        </authorList>
    </citation>
    <scope>NUCLEOTIDE SEQUENCE [LARGE SCALE GENOMIC DNA]</scope>
</reference>
<dbReference type="InterPro" id="IPR013783">
    <property type="entry name" value="Ig-like_fold"/>
</dbReference>
<dbReference type="InterPro" id="IPR004197">
    <property type="entry name" value="Cellulase_Ig-like"/>
</dbReference>
<dbReference type="SUPFAM" id="SSF81296">
    <property type="entry name" value="E set domains"/>
    <property type="match status" value="1"/>
</dbReference>
<evidence type="ECO:0000256" key="2">
    <source>
        <dbReference type="ARBA" id="ARBA00022801"/>
    </source>
</evidence>
<dbReference type="Gene3D" id="2.60.40.10">
    <property type="entry name" value="Immunoglobulins"/>
    <property type="match status" value="1"/>
</dbReference>
<evidence type="ECO:0000256" key="3">
    <source>
        <dbReference type="ARBA" id="ARBA00023277"/>
    </source>
</evidence>
<keyword evidence="5" id="KW-0624">Polysaccharide degradation</keyword>
<dbReference type="AlphaFoldDB" id="A0A1R4H2N6"/>
<dbReference type="CDD" id="cd02850">
    <property type="entry name" value="E_set_Cellulase_N"/>
    <property type="match status" value="1"/>
</dbReference>
<keyword evidence="9" id="KW-1185">Reference proteome</keyword>
<keyword evidence="3" id="KW-0119">Carbohydrate metabolism</keyword>
<organism evidence="8 9">
    <name type="scientific">Crenothrix polyspora</name>
    <dbReference type="NCBI Taxonomy" id="360316"/>
    <lineage>
        <taxon>Bacteria</taxon>
        <taxon>Pseudomonadati</taxon>
        <taxon>Pseudomonadota</taxon>
        <taxon>Gammaproteobacteria</taxon>
        <taxon>Methylococcales</taxon>
        <taxon>Crenotrichaceae</taxon>
        <taxon>Crenothrix</taxon>
    </lineage>
</organism>
<dbReference type="Pfam" id="PF00759">
    <property type="entry name" value="Glyco_hydro_9"/>
    <property type="match status" value="1"/>
</dbReference>
<name>A0A1R4H2N6_9GAMM</name>
<comment type="similarity">
    <text evidence="1">Belongs to the glycosyl hydrolase 9 (cellulase E) family.</text>
</comment>
<dbReference type="Proteomes" id="UP000195442">
    <property type="component" value="Unassembled WGS sequence"/>
</dbReference>
<evidence type="ECO:0000313" key="9">
    <source>
        <dbReference type="Proteomes" id="UP000195442"/>
    </source>
</evidence>
<evidence type="ECO:0000256" key="5">
    <source>
        <dbReference type="ARBA" id="ARBA00023326"/>
    </source>
</evidence>
<dbReference type="EMBL" id="FUKJ01000055">
    <property type="protein sequence ID" value="SJM90109.1"/>
    <property type="molecule type" value="Genomic_DNA"/>
</dbReference>
<evidence type="ECO:0000313" key="8">
    <source>
        <dbReference type="EMBL" id="SJM90109.1"/>
    </source>
</evidence>
<dbReference type="InterPro" id="IPR014756">
    <property type="entry name" value="Ig_E-set"/>
</dbReference>
<gene>
    <name evidence="8" type="ORF">CRENPOLYSF2_1480002</name>
</gene>
<evidence type="ECO:0000256" key="1">
    <source>
        <dbReference type="ARBA" id="ARBA00007072"/>
    </source>
</evidence>
<evidence type="ECO:0000259" key="6">
    <source>
        <dbReference type="Pfam" id="PF00759"/>
    </source>
</evidence>
<keyword evidence="4" id="KW-0326">Glycosidase</keyword>
<feature type="domain" description="Cellulase Ig-like" evidence="7">
    <location>
        <begin position="49"/>
        <end position="116"/>
    </location>
</feature>
<dbReference type="SUPFAM" id="SSF48208">
    <property type="entry name" value="Six-hairpin glycosidases"/>
    <property type="match status" value="1"/>
</dbReference>
<dbReference type="InterPro" id="IPR008928">
    <property type="entry name" value="6-hairpin_glycosidase_sf"/>
</dbReference>
<evidence type="ECO:0000259" key="7">
    <source>
        <dbReference type="Pfam" id="PF02927"/>
    </source>
</evidence>
<keyword evidence="2 8" id="KW-0378">Hydrolase</keyword>
<protein>
    <submittedName>
        <fullName evidence="8">Secreted hydrolase</fullName>
    </submittedName>
</protein>
<dbReference type="InterPro" id="IPR012341">
    <property type="entry name" value="6hp_glycosidase-like_sf"/>
</dbReference>
<accession>A0A1R4H2N6</accession>